<comment type="caution">
    <text evidence="2">The sequence shown here is derived from an EMBL/GenBank/DDBJ whole genome shotgun (WGS) entry which is preliminary data.</text>
</comment>
<proteinExistence type="predicted"/>
<reference evidence="3" key="1">
    <citation type="journal article" date="2019" name="Int. J. Syst. Evol. Microbiol.">
        <title>The Global Catalogue of Microorganisms (GCM) 10K type strain sequencing project: providing services to taxonomists for standard genome sequencing and annotation.</title>
        <authorList>
            <consortium name="The Broad Institute Genomics Platform"/>
            <consortium name="The Broad Institute Genome Sequencing Center for Infectious Disease"/>
            <person name="Wu L."/>
            <person name="Ma J."/>
        </authorList>
    </citation>
    <scope>NUCLEOTIDE SEQUENCE [LARGE SCALE GENOMIC DNA]</scope>
    <source>
        <strain evidence="3">CCUG 55585</strain>
    </source>
</reference>
<evidence type="ECO:0000313" key="2">
    <source>
        <dbReference type="EMBL" id="MFD0725217.1"/>
    </source>
</evidence>
<dbReference type="RefSeq" id="WP_386822826.1">
    <property type="nucleotide sequence ID" value="NZ_JBHTIF010000001.1"/>
</dbReference>
<dbReference type="PROSITE" id="PS51257">
    <property type="entry name" value="PROKAR_LIPOPROTEIN"/>
    <property type="match status" value="1"/>
</dbReference>
<evidence type="ECO:0000256" key="1">
    <source>
        <dbReference type="SAM" id="SignalP"/>
    </source>
</evidence>
<feature type="chain" id="PRO_5047383202" description="Lipoprotein" evidence="1">
    <location>
        <begin position="20"/>
        <end position="303"/>
    </location>
</feature>
<evidence type="ECO:0008006" key="4">
    <source>
        <dbReference type="Google" id="ProtNLM"/>
    </source>
</evidence>
<name>A0ABW2YC07_9GAMM</name>
<keyword evidence="3" id="KW-1185">Reference proteome</keyword>
<dbReference type="EMBL" id="JBHTIF010000001">
    <property type="protein sequence ID" value="MFD0725217.1"/>
    <property type="molecule type" value="Genomic_DNA"/>
</dbReference>
<feature type="signal peptide" evidence="1">
    <location>
        <begin position="1"/>
        <end position="19"/>
    </location>
</feature>
<gene>
    <name evidence="2" type="ORF">ACFQ0E_06330</name>
</gene>
<organism evidence="2 3">
    <name type="scientific">Lysobacter brunescens</name>
    <dbReference type="NCBI Taxonomy" id="262323"/>
    <lineage>
        <taxon>Bacteria</taxon>
        <taxon>Pseudomonadati</taxon>
        <taxon>Pseudomonadota</taxon>
        <taxon>Gammaproteobacteria</taxon>
        <taxon>Lysobacterales</taxon>
        <taxon>Lysobacteraceae</taxon>
        <taxon>Lysobacter</taxon>
    </lineage>
</organism>
<sequence>MPFALPRALCLPIASLLLAACATGGGFPPEAPAAPRVADAPGETLDGDAVFARTLAAHGGDLRRHPGDINLSTDGRWYALIQRIQPLVSDSGFRIRSQERYRPSEGLYAIDHDGPQGRKRVVRSADGLSIAYNGRANEDPARRSATAMTNDAFRMFHFGPSWFVDRVASWRRLDDATEEGRVYRRIAGVAVPGFGDAERDDLVLWIDRETDRLYRIHMSLNGFATTQGAHVDTTFLDYREVGGYLFPVRFHERVRGPLRIDAHTWWVTGLDMDRGWTAADVNGEAFTSAAAPAAKPLAVPAEP</sequence>
<dbReference type="Proteomes" id="UP001597110">
    <property type="component" value="Unassembled WGS sequence"/>
</dbReference>
<protein>
    <recommendedName>
        <fullName evidence="4">Lipoprotein</fullName>
    </recommendedName>
</protein>
<evidence type="ECO:0000313" key="3">
    <source>
        <dbReference type="Proteomes" id="UP001597110"/>
    </source>
</evidence>
<accession>A0ABW2YC07</accession>
<keyword evidence="1" id="KW-0732">Signal</keyword>